<dbReference type="InterPro" id="IPR013783">
    <property type="entry name" value="Ig-like_fold"/>
</dbReference>
<evidence type="ECO:0000256" key="8">
    <source>
        <dbReference type="SAM" id="SignalP"/>
    </source>
</evidence>
<protein>
    <recommendedName>
        <fullName evidence="9">BACON domain-containing protein</fullName>
    </recommendedName>
</protein>
<keyword evidence="11" id="KW-1185">Reference proteome</keyword>
<keyword evidence="4" id="KW-0964">Secreted</keyword>
<evidence type="ECO:0000256" key="1">
    <source>
        <dbReference type="ARBA" id="ARBA00004196"/>
    </source>
</evidence>
<sequence>MTLKKRHALWALLILLAACGTEPGDDPTDPDAGIVDDAGEDVDPGPTARIALPSNLELSAALNSDATASFTVVNVGDVAVDLSVEATQSWLSLDTESLALDADAQASVSLTASCRELDEVRSGTLTLADVAAGVSAEINVILICGDADPAASLEVAIAGLPDDLTPQVSVTGPDDFEATLTESHIFEDVPPGTYVVEAERVGQGAIYEAAYPTQELEIALGQDLLAVVEYLPVPGSLEVSVAGLPTGAQAALDVIDAEGDVTRLPANAQLDAIEPGDYTLAPADVSAGGTLYSASSQTFSIESEQTTNLTVTYEAGLASLTITIEGTGGAQADVTLSGPNGFSQTLTESTTLNALEPGEYTLSPADIVESPARYQASSSTLTLAAGQQASATVTYEVVRGELQIAADGLGGASFSVRVEGPEGTLNELGPLTLSDLLPGDYLVTFISRALNGETLNASPGSVNVTVTSDGPAAVAQTTYLGTTATLRIALNAPPGAAHNFELRTTTGTTVEAFTLSGSDTRELTLEPGAYILELVNTPTDSGGNQLSVIGAGGTYTLNGGDVVDATITSTSPAYVTSAANSGPGSLRAVIQQVNAGSTITFAPGVSPITLSSRITIDKNITLSGSGQPADLIIRGAGSNGLFDIDRDRRLTVQNLTLRDGFDEYGGVARGEGSMSLVNVDLLNNTAQVNGGALYLTRGSINASNVRAIGNSALNEGGVFWLRGNEPVIVDSHFENNSATELGGAIFANTEFRTDNDGVYLRRNLFKSNSANRGGAVYLDSLGRIQNCTFTENSATERGGALYQDSFLNGIANDDPRLLRLAFNTFSGNTSAQGRSIWKSPISPLELRGNLIVEDSGFALYVPVEDSLQEVVSLGYNIIAPVSTTIIDELATDITSDSALASTGLQTLSDNGGATHTMALSSGAAALGRVPAAQCLNFDNAPLTTDQRRAPRPNAGFCSVGAWESSEAITGTLEDFSTTGLEGSGYESGTFTGTSGLTFVYTEARNQDQYGIDDEGIMLRAGGTLSTTLPAPVNVISIDYRKAFPGTSGRAVEIWVNGQQEATSGTFGTIAGDDPTVYNLTATGLNLTTDAQLEIRVNGAQIVLDNLIWQ</sequence>
<dbReference type="InterPro" id="IPR012334">
    <property type="entry name" value="Pectin_lyas_fold"/>
</dbReference>
<evidence type="ECO:0000256" key="6">
    <source>
        <dbReference type="ARBA" id="ARBA00023136"/>
    </source>
</evidence>
<evidence type="ECO:0000256" key="4">
    <source>
        <dbReference type="ARBA" id="ARBA00022525"/>
    </source>
</evidence>
<evidence type="ECO:0000256" key="7">
    <source>
        <dbReference type="ARBA" id="ARBA00023237"/>
    </source>
</evidence>
<dbReference type="Proteomes" id="UP000321412">
    <property type="component" value="Unassembled WGS sequence"/>
</dbReference>
<evidence type="ECO:0000256" key="3">
    <source>
        <dbReference type="ARBA" id="ARBA00004613"/>
    </source>
</evidence>
<dbReference type="EMBL" id="VOSM01000014">
    <property type="protein sequence ID" value="TXD34283.1"/>
    <property type="molecule type" value="Genomic_DNA"/>
</dbReference>
<dbReference type="RefSeq" id="WP_146983023.1">
    <property type="nucleotide sequence ID" value="NZ_VOSM01000014.1"/>
</dbReference>
<evidence type="ECO:0000259" key="9">
    <source>
        <dbReference type="Pfam" id="PF19190"/>
    </source>
</evidence>
<dbReference type="GO" id="GO:0005576">
    <property type="term" value="C:extracellular region"/>
    <property type="evidence" value="ECO:0007669"/>
    <property type="project" value="UniProtKB-SubCell"/>
</dbReference>
<dbReference type="Gene3D" id="2.60.40.10">
    <property type="entry name" value="Immunoglobulins"/>
    <property type="match status" value="1"/>
</dbReference>
<comment type="caution">
    <text evidence="10">The sequence shown here is derived from an EMBL/GenBank/DDBJ whole genome shotgun (WGS) entry which is preliminary data.</text>
</comment>
<organism evidence="10 11">
    <name type="scientific">Lujinxingia vulgaris</name>
    <dbReference type="NCBI Taxonomy" id="2600176"/>
    <lineage>
        <taxon>Bacteria</taxon>
        <taxon>Deltaproteobacteria</taxon>
        <taxon>Bradymonadales</taxon>
        <taxon>Lujinxingiaceae</taxon>
        <taxon>Lujinxingia</taxon>
    </lineage>
</organism>
<dbReference type="NCBIfam" id="NF041518">
    <property type="entry name" value="choice_anch_Q"/>
    <property type="match status" value="1"/>
</dbReference>
<gene>
    <name evidence="10" type="ORF">FRC98_19010</name>
</gene>
<keyword evidence="6" id="KW-0472">Membrane</keyword>
<dbReference type="OrthoDB" id="6071500at2"/>
<dbReference type="PROSITE" id="PS51257">
    <property type="entry name" value="PROKAR_LIPOPROTEIN"/>
    <property type="match status" value="1"/>
</dbReference>
<accession>A0A5C6X8H0</accession>
<dbReference type="InterPro" id="IPR059226">
    <property type="entry name" value="Choice_anch_Q_dom"/>
</dbReference>
<dbReference type="Gene3D" id="2.160.20.10">
    <property type="entry name" value="Single-stranded right-handed beta-helix, Pectin lyase-like"/>
    <property type="match status" value="1"/>
</dbReference>
<reference evidence="10 11" key="1">
    <citation type="submission" date="2019-08" db="EMBL/GenBank/DDBJ databases">
        <title>Bradymonadales sp. TMQ4.</title>
        <authorList>
            <person name="Liang Q."/>
        </authorList>
    </citation>
    <scope>NUCLEOTIDE SEQUENCE [LARGE SCALE GENOMIC DNA]</scope>
    <source>
        <strain evidence="10 11">TMQ4</strain>
    </source>
</reference>
<evidence type="ECO:0000313" key="11">
    <source>
        <dbReference type="Proteomes" id="UP000321412"/>
    </source>
</evidence>
<dbReference type="PANTHER" id="PTHR11319:SF35">
    <property type="entry name" value="OUTER MEMBRANE PROTEIN PMPC-RELATED"/>
    <property type="match status" value="1"/>
</dbReference>
<dbReference type="InterPro" id="IPR024361">
    <property type="entry name" value="BACON"/>
</dbReference>
<comment type="subcellular location">
    <subcellularLocation>
        <location evidence="1">Cell envelope</location>
    </subcellularLocation>
    <subcellularLocation>
        <location evidence="2">Cell outer membrane</location>
    </subcellularLocation>
    <subcellularLocation>
        <location evidence="3">Secreted</location>
    </subcellularLocation>
</comment>
<dbReference type="Pfam" id="PF19190">
    <property type="entry name" value="BACON_2"/>
    <property type="match status" value="1"/>
</dbReference>
<dbReference type="PANTHER" id="PTHR11319">
    <property type="entry name" value="G PROTEIN-COUPLED RECEPTOR-RELATED"/>
    <property type="match status" value="1"/>
</dbReference>
<evidence type="ECO:0000313" key="10">
    <source>
        <dbReference type="EMBL" id="TXD34283.1"/>
    </source>
</evidence>
<dbReference type="AlphaFoldDB" id="A0A5C6X8H0"/>
<dbReference type="SUPFAM" id="SSF51126">
    <property type="entry name" value="Pectin lyase-like"/>
    <property type="match status" value="1"/>
</dbReference>
<feature type="chain" id="PRO_5022985020" description="BACON domain-containing protein" evidence="8">
    <location>
        <begin position="24"/>
        <end position="1109"/>
    </location>
</feature>
<feature type="signal peptide" evidence="8">
    <location>
        <begin position="1"/>
        <end position="23"/>
    </location>
</feature>
<dbReference type="InterPro" id="IPR011050">
    <property type="entry name" value="Pectin_lyase_fold/virulence"/>
</dbReference>
<evidence type="ECO:0000256" key="2">
    <source>
        <dbReference type="ARBA" id="ARBA00004442"/>
    </source>
</evidence>
<dbReference type="Pfam" id="PF02415">
    <property type="entry name" value="Chlam_PMP"/>
    <property type="match status" value="2"/>
</dbReference>
<name>A0A5C6X8H0_9DELT</name>
<proteinExistence type="predicted"/>
<dbReference type="InterPro" id="IPR003368">
    <property type="entry name" value="POMP_repeat"/>
</dbReference>
<feature type="domain" description="BACON" evidence="9">
    <location>
        <begin position="53"/>
        <end position="127"/>
    </location>
</feature>
<keyword evidence="7" id="KW-0998">Cell outer membrane</keyword>
<dbReference type="GO" id="GO:0009279">
    <property type="term" value="C:cell outer membrane"/>
    <property type="evidence" value="ECO:0007669"/>
    <property type="project" value="UniProtKB-SubCell"/>
</dbReference>
<keyword evidence="5 8" id="KW-0732">Signal</keyword>
<evidence type="ECO:0000256" key="5">
    <source>
        <dbReference type="ARBA" id="ARBA00022729"/>
    </source>
</evidence>
<dbReference type="NCBIfam" id="TIGR01376">
    <property type="entry name" value="POMP_repeat"/>
    <property type="match status" value="2"/>
</dbReference>